<dbReference type="InterPro" id="IPR025375">
    <property type="entry name" value="DUF4365"/>
</dbReference>
<dbReference type="Pfam" id="PF14280">
    <property type="entry name" value="DUF4365"/>
    <property type="match status" value="1"/>
</dbReference>
<reference evidence="3" key="1">
    <citation type="submission" date="2016-10" db="EMBL/GenBank/DDBJ databases">
        <title>Comparative genomics uncovers the prolific and rare metabolic potential of the cyanobacterial genus Moorea.</title>
        <authorList>
            <person name="Leao T."/>
            <person name="Castelao G."/>
            <person name="Korobeynikov A."/>
            <person name="Monroe E.A."/>
            <person name="Podell S."/>
            <person name="Glukhov E."/>
            <person name="Allen E."/>
            <person name="Gerwick W.H."/>
            <person name="Gerwick L."/>
        </authorList>
    </citation>
    <scope>NUCLEOTIDE SEQUENCE [LARGE SCALE GENOMIC DNA]</scope>
    <source>
        <strain evidence="3">JHB</strain>
    </source>
</reference>
<feature type="domain" description="DUF4365" evidence="1">
    <location>
        <begin position="15"/>
        <end position="152"/>
    </location>
</feature>
<name>A0A1D9G992_MOOP1</name>
<dbReference type="EMBL" id="CP017708">
    <property type="protein sequence ID" value="AOY83950.1"/>
    <property type="molecule type" value="Genomic_DNA"/>
</dbReference>
<accession>A0A1D9G992</accession>
<evidence type="ECO:0000313" key="3">
    <source>
        <dbReference type="Proteomes" id="UP000176944"/>
    </source>
</evidence>
<dbReference type="AlphaFoldDB" id="A0A1D9G992"/>
<sequence length="172" mass="20286">MNKNKRPREQIIADLSINYVERYVFLCGYSVQRVELEYTYGFDLIIFTYDANGELENGKIYVKLKATDFLSMLAADQETIGFPLGRSDIEPWLKEPMPCILIVYDAQLDLAYWLYLQAYFENWENFDPWQMEETITVNLPKKNIINQDAIKKFARSKNDVLRQLPGVIRHRS</sequence>
<proteinExistence type="predicted"/>
<evidence type="ECO:0000313" key="2">
    <source>
        <dbReference type="EMBL" id="AOY83950.1"/>
    </source>
</evidence>
<evidence type="ECO:0000259" key="1">
    <source>
        <dbReference type="Pfam" id="PF14280"/>
    </source>
</evidence>
<protein>
    <submittedName>
        <fullName evidence="2">DUF4365 domain-containing protein</fullName>
    </submittedName>
</protein>
<gene>
    <name evidence="2" type="ORF">BJP36_32540</name>
</gene>
<dbReference type="Proteomes" id="UP000176944">
    <property type="component" value="Chromosome"/>
</dbReference>
<organism evidence="2 3">
    <name type="scientific">Moorena producens (strain JHB)</name>
    <dbReference type="NCBI Taxonomy" id="1454205"/>
    <lineage>
        <taxon>Bacteria</taxon>
        <taxon>Bacillati</taxon>
        <taxon>Cyanobacteriota</taxon>
        <taxon>Cyanophyceae</taxon>
        <taxon>Coleofasciculales</taxon>
        <taxon>Coleofasciculaceae</taxon>
        <taxon>Moorena</taxon>
    </lineage>
</organism>